<accession>A0ACC0G000</accession>
<reference evidence="1 2" key="1">
    <citation type="journal article" date="2022" name="Plant J.">
        <title>Chromosome-level genome of Camellia lanceoleosa provides a valuable resource for understanding genome evolution and self-incompatibility.</title>
        <authorList>
            <person name="Gong W."/>
            <person name="Xiao S."/>
            <person name="Wang L."/>
            <person name="Liao Z."/>
            <person name="Chang Y."/>
            <person name="Mo W."/>
            <person name="Hu G."/>
            <person name="Li W."/>
            <person name="Zhao G."/>
            <person name="Zhu H."/>
            <person name="Hu X."/>
            <person name="Ji K."/>
            <person name="Xiang X."/>
            <person name="Song Q."/>
            <person name="Yuan D."/>
            <person name="Jin S."/>
            <person name="Zhang L."/>
        </authorList>
    </citation>
    <scope>NUCLEOTIDE SEQUENCE [LARGE SCALE GENOMIC DNA]</scope>
    <source>
        <strain evidence="1">SQ_2022a</strain>
    </source>
</reference>
<organism evidence="1 2">
    <name type="scientific">Camellia lanceoleosa</name>
    <dbReference type="NCBI Taxonomy" id="1840588"/>
    <lineage>
        <taxon>Eukaryota</taxon>
        <taxon>Viridiplantae</taxon>
        <taxon>Streptophyta</taxon>
        <taxon>Embryophyta</taxon>
        <taxon>Tracheophyta</taxon>
        <taxon>Spermatophyta</taxon>
        <taxon>Magnoliopsida</taxon>
        <taxon>eudicotyledons</taxon>
        <taxon>Gunneridae</taxon>
        <taxon>Pentapetalae</taxon>
        <taxon>asterids</taxon>
        <taxon>Ericales</taxon>
        <taxon>Theaceae</taxon>
        <taxon>Camellia</taxon>
    </lineage>
</organism>
<sequence length="359" mass="40722">MSMLYIGDLVEKLNCTGSMSYYYMMQGMDFSSRLVNVRNDNEVMGMLKLLNTTRRIDFYLEHHPETQPSSVVIDDIDELFGEVEEEKVGGYDEGSKTEFTDLEDYEDSEIDESEDDILYETHMDRNVECGGLRKDNITNKAVTHEAGVGLTNNQPKDVITSESGYDTGVNSPEGCGLGYEVSQTCAPADLVQVSRFGSSLGFKHHCGVDYNDKAGGLWVGWHDDILLEVCELNTNFIVLQVHDSVRGNWFIIFMYGSPCILARGQVWSSIETKFQNFQKPFIIMGDLNQVRGWAEKLSSHKRFISGALAFNDLIFRNRLVDLPSQGVWYTWCNNRKETKAVYERLDRVLASSSWTALFS</sequence>
<evidence type="ECO:0000313" key="2">
    <source>
        <dbReference type="Proteomes" id="UP001060215"/>
    </source>
</evidence>
<dbReference type="EMBL" id="CM045769">
    <property type="protein sequence ID" value="KAI7993637.1"/>
    <property type="molecule type" value="Genomic_DNA"/>
</dbReference>
<name>A0ACC0G000_9ERIC</name>
<gene>
    <name evidence="1" type="ORF">LOK49_LG11G00488</name>
</gene>
<keyword evidence="2" id="KW-1185">Reference proteome</keyword>
<dbReference type="Proteomes" id="UP001060215">
    <property type="component" value="Chromosome 12"/>
</dbReference>
<proteinExistence type="predicted"/>
<protein>
    <submittedName>
        <fullName evidence="1">Uncharacterized protein</fullName>
    </submittedName>
</protein>
<comment type="caution">
    <text evidence="1">The sequence shown here is derived from an EMBL/GenBank/DDBJ whole genome shotgun (WGS) entry which is preliminary data.</text>
</comment>
<evidence type="ECO:0000313" key="1">
    <source>
        <dbReference type="EMBL" id="KAI7993637.1"/>
    </source>
</evidence>